<evidence type="ECO:0000313" key="3">
    <source>
        <dbReference type="Proteomes" id="UP000316253"/>
    </source>
</evidence>
<feature type="transmembrane region" description="Helical" evidence="1">
    <location>
        <begin position="12"/>
        <end position="32"/>
    </location>
</feature>
<feature type="transmembrane region" description="Helical" evidence="1">
    <location>
        <begin position="213"/>
        <end position="231"/>
    </location>
</feature>
<name>A0A554JB33_9BACT</name>
<feature type="transmembrane region" description="Helical" evidence="1">
    <location>
        <begin position="165"/>
        <end position="192"/>
    </location>
</feature>
<accession>A0A554JB33</accession>
<gene>
    <name evidence="2" type="ORF">CEO22_436</name>
</gene>
<keyword evidence="1" id="KW-0472">Membrane</keyword>
<feature type="transmembrane region" description="Helical" evidence="1">
    <location>
        <begin position="60"/>
        <end position="79"/>
    </location>
</feature>
<evidence type="ECO:0000313" key="2">
    <source>
        <dbReference type="EMBL" id="TSC65573.1"/>
    </source>
</evidence>
<protein>
    <submittedName>
        <fullName evidence="2">Uncharacterized protein</fullName>
    </submittedName>
</protein>
<feature type="transmembrane region" description="Helical" evidence="1">
    <location>
        <begin position="113"/>
        <end position="130"/>
    </location>
</feature>
<dbReference type="AlphaFoldDB" id="A0A554JB33"/>
<dbReference type="EMBL" id="VMFD01000037">
    <property type="protein sequence ID" value="TSC65573.1"/>
    <property type="molecule type" value="Genomic_DNA"/>
</dbReference>
<proteinExistence type="predicted"/>
<organism evidence="2 3">
    <name type="scientific">Candidatus Berkelbacteria bacterium Gr01-1014_85</name>
    <dbReference type="NCBI Taxonomy" id="2017150"/>
    <lineage>
        <taxon>Bacteria</taxon>
        <taxon>Candidatus Berkelbacteria</taxon>
    </lineage>
</organism>
<feature type="non-terminal residue" evidence="2">
    <location>
        <position position="349"/>
    </location>
</feature>
<evidence type="ECO:0000256" key="1">
    <source>
        <dbReference type="SAM" id="Phobius"/>
    </source>
</evidence>
<feature type="transmembrane region" description="Helical" evidence="1">
    <location>
        <begin position="280"/>
        <end position="300"/>
    </location>
</feature>
<comment type="caution">
    <text evidence="2">The sequence shown here is derived from an EMBL/GenBank/DDBJ whole genome shotgun (WGS) entry which is preliminary data.</text>
</comment>
<reference evidence="2 3" key="1">
    <citation type="submission" date="2017-08" db="EMBL/GenBank/DDBJ databases">
        <title>Mechanisms for carbon and nitrogen cycling indicate functional differentiation within the Candidate Phyla Radiation.</title>
        <authorList>
            <person name="Danczak R.E."/>
            <person name="Johnston M.D."/>
            <person name="Kenah C."/>
            <person name="Slattery M."/>
            <person name="Wrighton K.C."/>
            <person name="Wilkins M.J."/>
        </authorList>
    </citation>
    <scope>NUCLEOTIDE SEQUENCE [LARGE SCALE GENOMIC DNA]</scope>
    <source>
        <strain evidence="2">Gr01-1014_85</strain>
    </source>
</reference>
<feature type="transmembrane region" description="Helical" evidence="1">
    <location>
        <begin position="86"/>
        <end position="107"/>
    </location>
</feature>
<feature type="transmembrane region" description="Helical" evidence="1">
    <location>
        <begin position="312"/>
        <end position="332"/>
    </location>
</feature>
<dbReference type="Proteomes" id="UP000316253">
    <property type="component" value="Unassembled WGS sequence"/>
</dbReference>
<sequence>MKLTKLSQPAWPMIWSAVWPYLMTAFLAWLSYRPILMGGFAADEWWAMGYAIRVDSFSDILKPAGIFAPLANLWIYTLYQLFGNQPVYYAAIALGLHLINTVLWQNIVWRLSGQKYLAIAAAAGASYFIASNEFITHLSLMSTSGMATTFGLFGLWALIRGRARLAAILYLAGLLFSAYILPFIGVYWLWSLIYQLPGWSEIKKQKLTPLKPLLWSLGSTGLALGIYYWLLNKYSLKAGGLYDRPTDQSLVDRLEAMSHKVISAYSEFFHLPGGLIQVDFHWQVGLTILAAVAILAFYAWRTRQLQLSRLMLWSGLTIGASLILFVNLNTVASNVVLPSRYFYLASFAY</sequence>
<keyword evidence="1" id="KW-0812">Transmembrane</keyword>
<keyword evidence="1" id="KW-1133">Transmembrane helix</keyword>
<feature type="transmembrane region" description="Helical" evidence="1">
    <location>
        <begin position="137"/>
        <end position="159"/>
    </location>
</feature>